<feature type="transmembrane region" description="Helical" evidence="1">
    <location>
        <begin position="72"/>
        <end position="93"/>
    </location>
</feature>
<dbReference type="Proteomes" id="UP000179241">
    <property type="component" value="Unassembled WGS sequence"/>
</dbReference>
<feature type="transmembrane region" description="Helical" evidence="1">
    <location>
        <begin position="166"/>
        <end position="183"/>
    </location>
</feature>
<keyword evidence="1" id="KW-0812">Transmembrane</keyword>
<evidence type="ECO:0008006" key="4">
    <source>
        <dbReference type="Google" id="ProtNLM"/>
    </source>
</evidence>
<evidence type="ECO:0000256" key="1">
    <source>
        <dbReference type="SAM" id="Phobius"/>
    </source>
</evidence>
<keyword evidence="1" id="KW-1133">Transmembrane helix</keyword>
<keyword evidence="1" id="KW-0472">Membrane</keyword>
<accession>A0A1F8CKR2</accession>
<proteinExistence type="predicted"/>
<dbReference type="AlphaFoldDB" id="A0A1F8CKR2"/>
<protein>
    <recommendedName>
        <fullName evidence="4">TVP38/TMEM64 family membrane protein</fullName>
    </recommendedName>
</protein>
<evidence type="ECO:0000313" key="2">
    <source>
        <dbReference type="EMBL" id="OGM76927.1"/>
    </source>
</evidence>
<feature type="transmembrane region" description="Helical" evidence="1">
    <location>
        <begin position="42"/>
        <end position="66"/>
    </location>
</feature>
<feature type="transmembrane region" description="Helical" evidence="1">
    <location>
        <begin position="128"/>
        <end position="146"/>
    </location>
</feature>
<organism evidence="2 3">
    <name type="scientific">Candidatus Woesebacteria bacterium RIFOXYA1_FULL_43_9</name>
    <dbReference type="NCBI Taxonomy" id="1802534"/>
    <lineage>
        <taxon>Bacteria</taxon>
        <taxon>Candidatus Woeseibacteriota</taxon>
    </lineage>
</organism>
<feature type="transmembrane region" description="Helical" evidence="1">
    <location>
        <begin position="12"/>
        <end position="30"/>
    </location>
</feature>
<name>A0A1F8CKR2_9BACT</name>
<sequence>MRPHHHKNKNLVLFLLGITLAFTLIRLPFFTDVILRLGELKYVGAFLGGLMFVSTFTLPLGVMVLLTLTKALPLGMLILFASLGAVAGDMVAFKFIKTRIKSDVEPLYQEIESLVGKNHIKKIIHTKYFAWTLPVIGAFIMASPLPDELGVSLMGLSNMSARKFAVISWFSHTIGIAVIISALA</sequence>
<gene>
    <name evidence="2" type="ORF">A2188_01800</name>
</gene>
<comment type="caution">
    <text evidence="2">The sequence shown here is derived from an EMBL/GenBank/DDBJ whole genome shotgun (WGS) entry which is preliminary data.</text>
</comment>
<reference evidence="2 3" key="1">
    <citation type="journal article" date="2016" name="Nat. Commun.">
        <title>Thousands of microbial genomes shed light on interconnected biogeochemical processes in an aquifer system.</title>
        <authorList>
            <person name="Anantharaman K."/>
            <person name="Brown C.T."/>
            <person name="Hug L.A."/>
            <person name="Sharon I."/>
            <person name="Castelle C.J."/>
            <person name="Probst A.J."/>
            <person name="Thomas B.C."/>
            <person name="Singh A."/>
            <person name="Wilkins M.J."/>
            <person name="Karaoz U."/>
            <person name="Brodie E.L."/>
            <person name="Williams K.H."/>
            <person name="Hubbard S.S."/>
            <person name="Banfield J.F."/>
        </authorList>
    </citation>
    <scope>NUCLEOTIDE SEQUENCE [LARGE SCALE GENOMIC DNA]</scope>
</reference>
<evidence type="ECO:0000313" key="3">
    <source>
        <dbReference type="Proteomes" id="UP000179241"/>
    </source>
</evidence>
<dbReference type="EMBL" id="MGHU01000040">
    <property type="protein sequence ID" value="OGM76927.1"/>
    <property type="molecule type" value="Genomic_DNA"/>
</dbReference>